<evidence type="ECO:0000313" key="1">
    <source>
        <dbReference type="EMBL" id="MCX2745642.1"/>
    </source>
</evidence>
<keyword evidence="2" id="KW-1185">Reference proteome</keyword>
<proteinExistence type="predicted"/>
<name>A0ABT3RWQ2_9BACT</name>
<dbReference type="EMBL" id="JAPFQN010000010">
    <property type="protein sequence ID" value="MCX2745642.1"/>
    <property type="molecule type" value="Genomic_DNA"/>
</dbReference>
<gene>
    <name evidence="1" type="ORF">OO013_17300</name>
</gene>
<organism evidence="1 2">
    <name type="scientific">Mangrovivirga halotolerans</name>
    <dbReference type="NCBI Taxonomy" id="2993936"/>
    <lineage>
        <taxon>Bacteria</taxon>
        <taxon>Pseudomonadati</taxon>
        <taxon>Bacteroidota</taxon>
        <taxon>Cytophagia</taxon>
        <taxon>Cytophagales</taxon>
        <taxon>Mangrovivirgaceae</taxon>
        <taxon>Mangrovivirga</taxon>
    </lineage>
</organism>
<protein>
    <recommendedName>
        <fullName evidence="3">Lipoprotein</fullName>
    </recommendedName>
</protein>
<accession>A0ABT3RWQ2</accession>
<sequence>MQIRILTILTVFLACCQTKSEKASDDIADTTEIKTALKETKSEKPVEPEMVKYQMKLFGEYSVADFVKNREDRLRNEDSLTFESITEHFYFEGGRDFIYPQLHSVDSGVLEFFDPYNSTFEPTIEYFENGEIQNESSIPYRETSFYLNDLPDTLQKRFTNILTTNVLKELSIQIAVNKADEKASIIIFDSEKQEFKEFKIPCQMDIAGSYGYAENKTNVGNYNLQQSIYFDVFQSYLFLTVDDFDFVTVFDWITRDFLICEDISNTVTHPVFIGITMTDNIVFYDAYDYTFKVINRNSELITKFEVEHPDNLEGVNYSFDRTSNTLFMSGLNEDELIQKIYSKRITTNAKNEDAN</sequence>
<evidence type="ECO:0000313" key="2">
    <source>
        <dbReference type="Proteomes" id="UP001209885"/>
    </source>
</evidence>
<dbReference type="PROSITE" id="PS51257">
    <property type="entry name" value="PROKAR_LIPOPROTEIN"/>
    <property type="match status" value="1"/>
</dbReference>
<reference evidence="1 2" key="1">
    <citation type="submission" date="2022-11" db="EMBL/GenBank/DDBJ databases">
        <title>The characterization of three novel Bacteroidetes species and genomic analysis of their roles in tidal elemental geochemical cycles.</title>
        <authorList>
            <person name="Ma K."/>
        </authorList>
    </citation>
    <scope>NUCLEOTIDE SEQUENCE [LARGE SCALE GENOMIC DNA]</scope>
    <source>
        <strain evidence="1 2">M17</strain>
    </source>
</reference>
<dbReference type="Proteomes" id="UP001209885">
    <property type="component" value="Unassembled WGS sequence"/>
</dbReference>
<evidence type="ECO:0008006" key="3">
    <source>
        <dbReference type="Google" id="ProtNLM"/>
    </source>
</evidence>
<dbReference type="RefSeq" id="WP_266058240.1">
    <property type="nucleotide sequence ID" value="NZ_JAPFQN010000010.1"/>
</dbReference>
<comment type="caution">
    <text evidence="1">The sequence shown here is derived from an EMBL/GenBank/DDBJ whole genome shotgun (WGS) entry which is preliminary data.</text>
</comment>